<dbReference type="OrthoDB" id="8062037at2759"/>
<evidence type="ECO:0000256" key="10">
    <source>
        <dbReference type="ARBA" id="ARBA00023136"/>
    </source>
</evidence>
<evidence type="ECO:0000256" key="3">
    <source>
        <dbReference type="ARBA" id="ARBA00022679"/>
    </source>
</evidence>
<dbReference type="GO" id="GO:0008270">
    <property type="term" value="F:zinc ion binding"/>
    <property type="evidence" value="ECO:0007669"/>
    <property type="project" value="UniProtKB-KW"/>
</dbReference>
<evidence type="ECO:0000256" key="7">
    <source>
        <dbReference type="ARBA" id="ARBA00022786"/>
    </source>
</evidence>
<sequence length="169" mass="18458">MFLKFLEYGAKIIIVFSIVLSLLFISLGIGVFAMIHVCLMGRWVSIRIGSAVIEAGTRLSNANNDNGDGGVLSEELDRHLPCYNYDEEWQSTSKTVDCVICLESFTNGDNCRLLPVCGHGFHAHCLDSWLARSHACPICRQCVIDGGVESVAADQSRGRGGFQTLVLGF</sequence>
<comment type="pathway">
    <text evidence="2">Protein modification; protein ubiquitination.</text>
</comment>
<keyword evidence="6 12" id="KW-0863">Zinc-finger</keyword>
<feature type="domain" description="RING-type" evidence="14">
    <location>
        <begin position="98"/>
        <end position="140"/>
    </location>
</feature>
<evidence type="ECO:0000256" key="4">
    <source>
        <dbReference type="ARBA" id="ARBA00022692"/>
    </source>
</evidence>
<dbReference type="OMA" id="KSRVCPV"/>
<organism evidence="15 16">
    <name type="scientific">Zostera marina</name>
    <name type="common">Eelgrass</name>
    <dbReference type="NCBI Taxonomy" id="29655"/>
    <lineage>
        <taxon>Eukaryota</taxon>
        <taxon>Viridiplantae</taxon>
        <taxon>Streptophyta</taxon>
        <taxon>Embryophyta</taxon>
        <taxon>Tracheophyta</taxon>
        <taxon>Spermatophyta</taxon>
        <taxon>Magnoliopsida</taxon>
        <taxon>Liliopsida</taxon>
        <taxon>Zosteraceae</taxon>
        <taxon>Zostera</taxon>
    </lineage>
</organism>
<comment type="similarity">
    <text evidence="11">Belongs to the RING-type zinc finger family. ATL subfamily.</text>
</comment>
<dbReference type="SMART" id="SM00184">
    <property type="entry name" value="RING"/>
    <property type="match status" value="1"/>
</dbReference>
<reference evidence="16" key="1">
    <citation type="journal article" date="2016" name="Nature">
        <title>The genome of the seagrass Zostera marina reveals angiosperm adaptation to the sea.</title>
        <authorList>
            <person name="Olsen J.L."/>
            <person name="Rouze P."/>
            <person name="Verhelst B."/>
            <person name="Lin Y.-C."/>
            <person name="Bayer T."/>
            <person name="Collen J."/>
            <person name="Dattolo E."/>
            <person name="De Paoli E."/>
            <person name="Dittami S."/>
            <person name="Maumus F."/>
            <person name="Michel G."/>
            <person name="Kersting A."/>
            <person name="Lauritano C."/>
            <person name="Lohaus R."/>
            <person name="Toepel M."/>
            <person name="Tonon T."/>
            <person name="Vanneste K."/>
            <person name="Amirebrahimi M."/>
            <person name="Brakel J."/>
            <person name="Bostroem C."/>
            <person name="Chovatia M."/>
            <person name="Grimwood J."/>
            <person name="Jenkins J.W."/>
            <person name="Jueterbock A."/>
            <person name="Mraz A."/>
            <person name="Stam W.T."/>
            <person name="Tice H."/>
            <person name="Bornberg-Bauer E."/>
            <person name="Green P.J."/>
            <person name="Pearson G.A."/>
            <person name="Procaccini G."/>
            <person name="Duarte C.M."/>
            <person name="Schmutz J."/>
            <person name="Reusch T.B.H."/>
            <person name="Van de Peer Y."/>
        </authorList>
    </citation>
    <scope>NUCLEOTIDE SEQUENCE [LARGE SCALE GENOMIC DNA]</scope>
    <source>
        <strain evidence="16">cv. Finnish</strain>
    </source>
</reference>
<dbReference type="InterPro" id="IPR013083">
    <property type="entry name" value="Znf_RING/FYVE/PHD"/>
</dbReference>
<dbReference type="EMBL" id="LFYR01001090">
    <property type="protein sequence ID" value="KMZ64905.1"/>
    <property type="molecule type" value="Genomic_DNA"/>
</dbReference>
<accession>A0A0K9P9P1</accession>
<feature type="transmembrane region" description="Helical" evidence="13">
    <location>
        <begin position="12"/>
        <end position="39"/>
    </location>
</feature>
<dbReference type="PROSITE" id="PS50089">
    <property type="entry name" value="ZF_RING_2"/>
    <property type="match status" value="1"/>
</dbReference>
<evidence type="ECO:0000256" key="9">
    <source>
        <dbReference type="ARBA" id="ARBA00022989"/>
    </source>
</evidence>
<dbReference type="PANTHER" id="PTHR45768:SF61">
    <property type="entry name" value="RING-H2 FINGER PROTEIN ATL18"/>
    <property type="match status" value="1"/>
</dbReference>
<dbReference type="Gene3D" id="3.30.40.10">
    <property type="entry name" value="Zinc/RING finger domain, C3HC4 (zinc finger)"/>
    <property type="match status" value="1"/>
</dbReference>
<keyword evidence="3" id="KW-0808">Transferase</keyword>
<evidence type="ECO:0000256" key="6">
    <source>
        <dbReference type="ARBA" id="ARBA00022771"/>
    </source>
</evidence>
<evidence type="ECO:0000256" key="13">
    <source>
        <dbReference type="SAM" id="Phobius"/>
    </source>
</evidence>
<keyword evidence="5" id="KW-0479">Metal-binding</keyword>
<dbReference type="CDD" id="cd16454">
    <property type="entry name" value="RING-H2_PA-TM-RING"/>
    <property type="match status" value="1"/>
</dbReference>
<comment type="caution">
    <text evidence="15">The sequence shown here is derived from an EMBL/GenBank/DDBJ whole genome shotgun (WGS) entry which is preliminary data.</text>
</comment>
<protein>
    <recommendedName>
        <fullName evidence="14">RING-type domain-containing protein</fullName>
    </recommendedName>
</protein>
<keyword evidence="9 13" id="KW-1133">Transmembrane helix</keyword>
<evidence type="ECO:0000256" key="11">
    <source>
        <dbReference type="ARBA" id="ARBA00024209"/>
    </source>
</evidence>
<dbReference type="GO" id="GO:0016020">
    <property type="term" value="C:membrane"/>
    <property type="evidence" value="ECO:0007669"/>
    <property type="project" value="UniProtKB-SubCell"/>
</dbReference>
<keyword evidence="4 13" id="KW-0812">Transmembrane</keyword>
<evidence type="ECO:0000256" key="5">
    <source>
        <dbReference type="ARBA" id="ARBA00022723"/>
    </source>
</evidence>
<evidence type="ECO:0000256" key="8">
    <source>
        <dbReference type="ARBA" id="ARBA00022833"/>
    </source>
</evidence>
<dbReference type="Pfam" id="PF13639">
    <property type="entry name" value="zf-RING_2"/>
    <property type="match status" value="1"/>
</dbReference>
<keyword evidence="10 13" id="KW-0472">Membrane</keyword>
<evidence type="ECO:0000259" key="14">
    <source>
        <dbReference type="PROSITE" id="PS50089"/>
    </source>
</evidence>
<keyword evidence="8" id="KW-0862">Zinc</keyword>
<dbReference type="SUPFAM" id="SSF57850">
    <property type="entry name" value="RING/U-box"/>
    <property type="match status" value="1"/>
</dbReference>
<dbReference type="Proteomes" id="UP000036987">
    <property type="component" value="Unassembled WGS sequence"/>
</dbReference>
<keyword evidence="16" id="KW-1185">Reference proteome</keyword>
<gene>
    <name evidence="15" type="ORF">ZOSMA_345G00220</name>
</gene>
<evidence type="ECO:0000256" key="2">
    <source>
        <dbReference type="ARBA" id="ARBA00004906"/>
    </source>
</evidence>
<evidence type="ECO:0000256" key="1">
    <source>
        <dbReference type="ARBA" id="ARBA00004167"/>
    </source>
</evidence>
<dbReference type="InterPro" id="IPR001841">
    <property type="entry name" value="Znf_RING"/>
</dbReference>
<dbReference type="AlphaFoldDB" id="A0A0K9P9P1"/>
<dbReference type="GO" id="GO:0016740">
    <property type="term" value="F:transferase activity"/>
    <property type="evidence" value="ECO:0007669"/>
    <property type="project" value="UniProtKB-KW"/>
</dbReference>
<proteinExistence type="inferred from homology"/>
<comment type="subcellular location">
    <subcellularLocation>
        <location evidence="1">Membrane</location>
        <topology evidence="1">Single-pass membrane protein</topology>
    </subcellularLocation>
</comment>
<keyword evidence="7" id="KW-0833">Ubl conjugation pathway</keyword>
<evidence type="ECO:0000313" key="15">
    <source>
        <dbReference type="EMBL" id="KMZ64905.1"/>
    </source>
</evidence>
<evidence type="ECO:0000313" key="16">
    <source>
        <dbReference type="Proteomes" id="UP000036987"/>
    </source>
</evidence>
<dbReference type="PANTHER" id="PTHR45768">
    <property type="entry name" value="E3 UBIQUITIN-PROTEIN LIGASE RNF13-LIKE"/>
    <property type="match status" value="1"/>
</dbReference>
<dbReference type="STRING" id="29655.A0A0K9P9P1"/>
<name>A0A0K9P9P1_ZOSMR</name>
<evidence type="ECO:0000256" key="12">
    <source>
        <dbReference type="PROSITE-ProRule" id="PRU00175"/>
    </source>
</evidence>